<evidence type="ECO:0000313" key="3">
    <source>
        <dbReference type="Proteomes" id="UP000284119"/>
    </source>
</evidence>
<evidence type="ECO:0000259" key="1">
    <source>
        <dbReference type="Pfam" id="PF01370"/>
    </source>
</evidence>
<accession>A0ABX9P4F5</accession>
<protein>
    <submittedName>
        <fullName evidence="2">NAD-dependent epimerase/dehydratase family protein</fullName>
    </submittedName>
</protein>
<dbReference type="Gene3D" id="3.40.50.720">
    <property type="entry name" value="NAD(P)-binding Rossmann-like Domain"/>
    <property type="match status" value="1"/>
</dbReference>
<dbReference type="InterPro" id="IPR001509">
    <property type="entry name" value="Epimerase_deHydtase"/>
</dbReference>
<gene>
    <name evidence="2" type="ORF">D5396_05150</name>
</gene>
<keyword evidence="3" id="KW-1185">Reference proteome</keyword>
<sequence length="338" mass="37554">MKILVTGSTSGLGRNAVEWLLSQGHEVVAAGRDLVTGKLLSVAGANFRFFDLDHATLAELTSLVRGCDAVWHCAAKSSPWGNAAAFMRTNVDVTDRLALAAGQAGVPRFVHISTPAIYFDFKHHADIDESYSAKRFANHYARSKFLAEGCITQRQQQFPATRFTVLRPRGLFGAHDRVIIPRVIGQIRMNKGVLRLPRGGETLLDLTFTLNVVEAMWQATTQENLPLAAAYNITNQQPEQLKEMLHQLLREQLNIRFTIKPVSYPLLYGVAAGMELLAKVRHIEPLLTRYSVGAVNFDMTLSQTRAINELNYRPVYSMEQGIALTAQAMRQNKGLHLG</sequence>
<feature type="domain" description="NAD-dependent epimerase/dehydratase" evidence="1">
    <location>
        <begin position="3"/>
        <end position="233"/>
    </location>
</feature>
<dbReference type="EMBL" id="RAHG01000002">
    <property type="protein sequence ID" value="RJT14856.1"/>
    <property type="molecule type" value="Genomic_DNA"/>
</dbReference>
<proteinExistence type="predicted"/>
<dbReference type="PANTHER" id="PTHR43245:SF46">
    <property type="entry name" value="NUCLEOSIDE-DIPHOSPHATE-SUGAR EPIMERASE"/>
    <property type="match status" value="1"/>
</dbReference>
<dbReference type="InterPro" id="IPR036291">
    <property type="entry name" value="NAD(P)-bd_dom_sf"/>
</dbReference>
<dbReference type="InterPro" id="IPR050177">
    <property type="entry name" value="Lipid_A_modif_metabolic_enz"/>
</dbReference>
<reference evidence="2 3" key="1">
    <citation type="submission" date="2018-09" db="EMBL/GenBank/DDBJ databases">
        <authorList>
            <person name="Le Fleche-Mateos A."/>
        </authorList>
    </citation>
    <scope>NUCLEOTIDE SEQUENCE [LARGE SCALE GENOMIC DNA]</scope>
    <source>
        <strain evidence="2 3">DSM 30078</strain>
    </source>
</reference>
<dbReference type="Pfam" id="PF01370">
    <property type="entry name" value="Epimerase"/>
    <property type="match status" value="1"/>
</dbReference>
<dbReference type="GeneID" id="88081300"/>
<evidence type="ECO:0000313" key="2">
    <source>
        <dbReference type="EMBL" id="RJT14856.1"/>
    </source>
</evidence>
<organism evidence="2 3">
    <name type="scientific">Rahnella inusitata</name>
    <dbReference type="NCBI Taxonomy" id="58169"/>
    <lineage>
        <taxon>Bacteria</taxon>
        <taxon>Pseudomonadati</taxon>
        <taxon>Pseudomonadota</taxon>
        <taxon>Gammaproteobacteria</taxon>
        <taxon>Enterobacterales</taxon>
        <taxon>Yersiniaceae</taxon>
        <taxon>Rahnella</taxon>
    </lineage>
</organism>
<dbReference type="RefSeq" id="WP_112164358.1">
    <property type="nucleotide sequence ID" value="NZ_CP065024.1"/>
</dbReference>
<name>A0ABX9P4F5_9GAMM</name>
<dbReference type="Proteomes" id="UP000284119">
    <property type="component" value="Unassembled WGS sequence"/>
</dbReference>
<dbReference type="SUPFAM" id="SSF51735">
    <property type="entry name" value="NAD(P)-binding Rossmann-fold domains"/>
    <property type="match status" value="1"/>
</dbReference>
<comment type="caution">
    <text evidence="2">The sequence shown here is derived from an EMBL/GenBank/DDBJ whole genome shotgun (WGS) entry which is preliminary data.</text>
</comment>
<dbReference type="PANTHER" id="PTHR43245">
    <property type="entry name" value="BIFUNCTIONAL POLYMYXIN RESISTANCE PROTEIN ARNA"/>
    <property type="match status" value="1"/>
</dbReference>